<comment type="caution">
    <text evidence="4">The sequence shown here is derived from an EMBL/GenBank/DDBJ whole genome shotgun (WGS) entry which is preliminary data.</text>
</comment>
<feature type="modified residue" description="4-aspartylphosphate" evidence="2">
    <location>
        <position position="58"/>
    </location>
</feature>
<dbReference type="PANTHER" id="PTHR44591:SF3">
    <property type="entry name" value="RESPONSE REGULATORY DOMAIN-CONTAINING PROTEIN"/>
    <property type="match status" value="1"/>
</dbReference>
<dbReference type="SMART" id="SM00448">
    <property type="entry name" value="REC"/>
    <property type="match status" value="1"/>
</dbReference>
<evidence type="ECO:0000256" key="2">
    <source>
        <dbReference type="PROSITE-ProRule" id="PRU00169"/>
    </source>
</evidence>
<dbReference type="InterPro" id="IPR007492">
    <property type="entry name" value="LytTR_DNA-bd_dom"/>
</dbReference>
<dbReference type="Gene3D" id="3.40.50.2300">
    <property type="match status" value="1"/>
</dbReference>
<keyword evidence="5" id="KW-1185">Reference proteome</keyword>
<dbReference type="OrthoDB" id="701296at2"/>
<proteinExistence type="predicted"/>
<dbReference type="GO" id="GO:0003677">
    <property type="term" value="F:DNA binding"/>
    <property type="evidence" value="ECO:0007669"/>
    <property type="project" value="InterPro"/>
</dbReference>
<dbReference type="InterPro" id="IPR001789">
    <property type="entry name" value="Sig_transdc_resp-reg_receiver"/>
</dbReference>
<dbReference type="SUPFAM" id="SSF52172">
    <property type="entry name" value="CheY-like"/>
    <property type="match status" value="1"/>
</dbReference>
<accession>A0A2S9JTY9</accession>
<dbReference type="GO" id="GO:0000160">
    <property type="term" value="P:phosphorelay signal transduction system"/>
    <property type="evidence" value="ECO:0007669"/>
    <property type="project" value="InterPro"/>
</dbReference>
<dbReference type="PROSITE" id="PS50110">
    <property type="entry name" value="RESPONSE_REGULATORY"/>
    <property type="match status" value="1"/>
</dbReference>
<dbReference type="AlphaFoldDB" id="A0A2S9JTY9"/>
<dbReference type="RefSeq" id="WP_105723753.1">
    <property type="nucleotide sequence ID" value="NZ_PVBS01000001.1"/>
</dbReference>
<evidence type="ECO:0000313" key="5">
    <source>
        <dbReference type="Proteomes" id="UP000238642"/>
    </source>
</evidence>
<evidence type="ECO:0000259" key="3">
    <source>
        <dbReference type="PROSITE" id="PS50110"/>
    </source>
</evidence>
<sequence>MRKSVYTVLMVDDQPESIVILHSLLSEYSFLEVLPIESDPLKAFKFMRENPVDLLFVDMEMPDLDGIKLLNLLQKPPVFAVCSGYTNQAYDASKRGMMGYIPKMPAIEDVKNLLYRMIDEVDSREEEKREVERINIVDIKRMEYNLLVSDIRYISSQQKIMSIFTTKDTILVRSKLALLMKLLPSGLFSQVHKSFIVALDAVVAHNGEQINLQDVEPIIPIGRTYREQFHADLATYRHFETNALGGFTKDSDEKRKIKNG</sequence>
<name>A0A2S9JTY9_9SPHI</name>
<dbReference type="InterPro" id="IPR011006">
    <property type="entry name" value="CheY-like_superfamily"/>
</dbReference>
<keyword evidence="1 2" id="KW-0597">Phosphoprotein</keyword>
<dbReference type="SMART" id="SM00850">
    <property type="entry name" value="LytTR"/>
    <property type="match status" value="1"/>
</dbReference>
<dbReference type="Pfam" id="PF04397">
    <property type="entry name" value="LytTR"/>
    <property type="match status" value="1"/>
</dbReference>
<gene>
    <name evidence="4" type="ORF">C5749_05560</name>
</gene>
<feature type="domain" description="Response regulatory" evidence="3">
    <location>
        <begin position="7"/>
        <end position="118"/>
    </location>
</feature>
<dbReference type="InterPro" id="IPR050595">
    <property type="entry name" value="Bact_response_regulator"/>
</dbReference>
<organism evidence="4 5">
    <name type="scientific">Sphingobacterium gobiense</name>
    <dbReference type="NCBI Taxonomy" id="1382456"/>
    <lineage>
        <taxon>Bacteria</taxon>
        <taxon>Pseudomonadati</taxon>
        <taxon>Bacteroidota</taxon>
        <taxon>Sphingobacteriia</taxon>
        <taxon>Sphingobacteriales</taxon>
        <taxon>Sphingobacteriaceae</taxon>
        <taxon>Sphingobacterium</taxon>
    </lineage>
</organism>
<evidence type="ECO:0000256" key="1">
    <source>
        <dbReference type="ARBA" id="ARBA00022553"/>
    </source>
</evidence>
<evidence type="ECO:0000313" key="4">
    <source>
        <dbReference type="EMBL" id="PRD56698.1"/>
    </source>
</evidence>
<dbReference type="EMBL" id="PVBS01000001">
    <property type="protein sequence ID" value="PRD56698.1"/>
    <property type="molecule type" value="Genomic_DNA"/>
</dbReference>
<dbReference type="Pfam" id="PF00072">
    <property type="entry name" value="Response_reg"/>
    <property type="match status" value="1"/>
</dbReference>
<dbReference type="PANTHER" id="PTHR44591">
    <property type="entry name" value="STRESS RESPONSE REGULATOR PROTEIN 1"/>
    <property type="match status" value="1"/>
</dbReference>
<dbReference type="Gene3D" id="2.40.50.1020">
    <property type="entry name" value="LytTr DNA-binding domain"/>
    <property type="match status" value="1"/>
</dbReference>
<dbReference type="Proteomes" id="UP000238642">
    <property type="component" value="Unassembled WGS sequence"/>
</dbReference>
<protein>
    <recommendedName>
        <fullName evidence="3">Response regulatory domain-containing protein</fullName>
    </recommendedName>
</protein>
<reference evidence="4 5" key="1">
    <citation type="submission" date="2018-02" db="EMBL/GenBank/DDBJ databases">
        <title>The draft genome of Sphingobacterium gobiense H7.</title>
        <authorList>
            <person name="Li L."/>
            <person name="Liu L."/>
            <person name="Zhang X."/>
            <person name="Wang T."/>
            <person name="Liang L."/>
        </authorList>
    </citation>
    <scope>NUCLEOTIDE SEQUENCE [LARGE SCALE GENOMIC DNA]</scope>
    <source>
        <strain evidence="4 5">ACCC 05757</strain>
    </source>
</reference>